<dbReference type="InterPro" id="IPR016876">
    <property type="entry name" value="UCP028234"/>
</dbReference>
<dbReference type="Gene3D" id="3.40.50.150">
    <property type="entry name" value="Vaccinia Virus protein VP39"/>
    <property type="match status" value="1"/>
</dbReference>
<comment type="caution">
    <text evidence="1">The sequence shown here is derived from an EMBL/GenBank/DDBJ whole genome shotgun (WGS) entry which is preliminary data.</text>
</comment>
<dbReference type="InterPro" id="IPR029063">
    <property type="entry name" value="SAM-dependent_MTases_sf"/>
</dbReference>
<sequence>MSGRLKLGKRLGQIEQWVQSHVDHIWDCCCDHGHLGAAILKRYPQSSVHFVDIVPSLMSQVESKLKRFHPNGRWQTHCLDVAQLPLNQYAGRHLVIIAGVGGDLMAHFVSTIVQENPHLTLDFLLCPVHHQYALRQQLIALELNLLDEVLVEENQRFYEILHLTTARHQGQALSITGERLWHADNAEAMQRAKRYLQKTLAHYQRIAKGNQPDALQMLAAYQAIQI</sequence>
<name>A0ABM8ZXU9_9VIBR</name>
<dbReference type="Pfam" id="PF12847">
    <property type="entry name" value="Methyltransf_18"/>
    <property type="match status" value="1"/>
</dbReference>
<reference evidence="1" key="1">
    <citation type="submission" date="2021-11" db="EMBL/GenBank/DDBJ databases">
        <authorList>
            <person name="Rodrigo-Torres L."/>
            <person name="Arahal R. D."/>
            <person name="Lucena T."/>
        </authorList>
    </citation>
    <scope>NUCLEOTIDE SEQUENCE</scope>
    <source>
        <strain evidence="1">CECT 7929</strain>
    </source>
</reference>
<dbReference type="Proteomes" id="UP000838672">
    <property type="component" value="Unassembled WGS sequence"/>
</dbReference>
<organism evidence="1 2">
    <name type="scientific">Vibrio stylophorae</name>
    <dbReference type="NCBI Taxonomy" id="659351"/>
    <lineage>
        <taxon>Bacteria</taxon>
        <taxon>Pseudomonadati</taxon>
        <taxon>Pseudomonadota</taxon>
        <taxon>Gammaproteobacteria</taxon>
        <taxon>Vibrionales</taxon>
        <taxon>Vibrionaceae</taxon>
        <taxon>Vibrio</taxon>
    </lineage>
</organism>
<evidence type="ECO:0000313" key="1">
    <source>
        <dbReference type="EMBL" id="CAH0535560.1"/>
    </source>
</evidence>
<evidence type="ECO:0008006" key="3">
    <source>
        <dbReference type="Google" id="ProtNLM"/>
    </source>
</evidence>
<dbReference type="EMBL" id="CAKLDI010000002">
    <property type="protein sequence ID" value="CAH0535560.1"/>
    <property type="molecule type" value="Genomic_DNA"/>
</dbReference>
<gene>
    <name evidence="1" type="ORF">VST7929_03115</name>
</gene>
<keyword evidence="2" id="KW-1185">Reference proteome</keyword>
<proteinExistence type="predicted"/>
<dbReference type="PIRSF" id="PIRSF028234">
    <property type="entry name" value="UCP028234"/>
    <property type="match status" value="1"/>
</dbReference>
<dbReference type="SUPFAM" id="SSF53335">
    <property type="entry name" value="S-adenosyl-L-methionine-dependent methyltransferases"/>
    <property type="match status" value="1"/>
</dbReference>
<protein>
    <recommendedName>
        <fullName evidence="3">SAM-dependent methyltransferase</fullName>
    </recommendedName>
</protein>
<dbReference type="PANTHER" id="PTHR38451">
    <property type="entry name" value="TRNA (ADENINE(22)-N(1))-METHYLTRANSFERASE"/>
    <property type="match status" value="1"/>
</dbReference>
<accession>A0ABM8ZXU9</accession>
<dbReference type="PANTHER" id="PTHR38451:SF1">
    <property type="entry name" value="TRNA (ADENINE(22)-N(1))-METHYLTRANSFERASE"/>
    <property type="match status" value="1"/>
</dbReference>
<evidence type="ECO:0000313" key="2">
    <source>
        <dbReference type="Proteomes" id="UP000838672"/>
    </source>
</evidence>